<dbReference type="OrthoDB" id="5331891at2759"/>
<accession>A0A0C3D2C9</accession>
<sequence length="580" mass="66023">MDPATAVLTVLPLISKVFKHYKATVNLFILLKHSRREARQFGNSLKTQQTIFENECQHLLCLITTNGPEMLIDSGHHLWKDNELERKLCAYLSKSLRSCKSTIERIDEILLEILKETDEGFHDLRKPKEESRVRFRAMLQKLKLAISKGDFDGKVDMLRKCNGDLRILIEQVENLEKHTTANLDSPGFRSKSISQCQTMRTTSQRLYDTLSQAWSCPKHLEHSANICLDENPDRVTSKKVIFDIVFTFSRPPKSISEEVPMWVTIESIREQSEGATDSNTLPESAHYKVSTAFESQKRREEAVAPYLPRTPNPTVPESAPLDLSSIQNLCSHVQTSLEAPAAFSPIGFLQRSETFKHIIYPPKNPKLCTGSIVSLNDALLASQSAYGMWIPEKLRLAKLLALAVLQFYSTPWLDENWRSQDILFFNLSNPSQDSLGSPYLSPRFINPLDNSIRKLSNQTASASKSLFPVPNMILFRLGIILLELGLEAPFGELQKTQNTEEQSKEFSEFFTAKEIVLSHAVSKKMGSRYSKLVNRCLFCDFGLGRNYELDMTELQNKLFQHVILELDICLKTVLKSESEW</sequence>
<keyword evidence="3" id="KW-1185">Reference proteome</keyword>
<evidence type="ECO:0000259" key="1">
    <source>
        <dbReference type="Pfam" id="PF24476"/>
    </source>
</evidence>
<reference evidence="3" key="2">
    <citation type="submission" date="2015-01" db="EMBL/GenBank/DDBJ databases">
        <title>Evolutionary Origins and Diversification of the Mycorrhizal Mutualists.</title>
        <authorList>
            <consortium name="DOE Joint Genome Institute"/>
            <consortium name="Mycorrhizal Genomics Consortium"/>
            <person name="Kohler A."/>
            <person name="Kuo A."/>
            <person name="Nagy L.G."/>
            <person name="Floudas D."/>
            <person name="Copeland A."/>
            <person name="Barry K.W."/>
            <person name="Cichocki N."/>
            <person name="Veneault-Fourrey C."/>
            <person name="LaButti K."/>
            <person name="Lindquist E.A."/>
            <person name="Lipzen A."/>
            <person name="Lundell T."/>
            <person name="Morin E."/>
            <person name="Murat C."/>
            <person name="Riley R."/>
            <person name="Ohm R."/>
            <person name="Sun H."/>
            <person name="Tunlid A."/>
            <person name="Henrissat B."/>
            <person name="Grigoriev I.V."/>
            <person name="Hibbett D.S."/>
            <person name="Martin F."/>
        </authorList>
    </citation>
    <scope>NUCLEOTIDE SEQUENCE [LARGE SCALE GENOMIC DNA]</scope>
    <source>
        <strain evidence="3">Zn</strain>
    </source>
</reference>
<dbReference type="STRING" id="913774.A0A0C3D2C9"/>
<proteinExistence type="predicted"/>
<dbReference type="PANTHER" id="PTHR35186">
    <property type="entry name" value="ANK_REP_REGION DOMAIN-CONTAINING PROTEIN"/>
    <property type="match status" value="1"/>
</dbReference>
<feature type="domain" description="DUF7580" evidence="1">
    <location>
        <begin position="197"/>
        <end position="567"/>
    </location>
</feature>
<evidence type="ECO:0000313" key="2">
    <source>
        <dbReference type="EMBL" id="KIM96062.1"/>
    </source>
</evidence>
<dbReference type="EMBL" id="KN832885">
    <property type="protein sequence ID" value="KIM96062.1"/>
    <property type="molecule type" value="Genomic_DNA"/>
</dbReference>
<dbReference type="Proteomes" id="UP000054321">
    <property type="component" value="Unassembled WGS sequence"/>
</dbReference>
<dbReference type="InParanoid" id="A0A0C3D2C9"/>
<dbReference type="InterPro" id="IPR056002">
    <property type="entry name" value="DUF7580"/>
</dbReference>
<name>A0A0C3D2C9_OIDMZ</name>
<reference evidence="2 3" key="1">
    <citation type="submission" date="2014-04" db="EMBL/GenBank/DDBJ databases">
        <authorList>
            <consortium name="DOE Joint Genome Institute"/>
            <person name="Kuo A."/>
            <person name="Martino E."/>
            <person name="Perotto S."/>
            <person name="Kohler A."/>
            <person name="Nagy L.G."/>
            <person name="Floudas D."/>
            <person name="Copeland A."/>
            <person name="Barry K.W."/>
            <person name="Cichocki N."/>
            <person name="Veneault-Fourrey C."/>
            <person name="LaButti K."/>
            <person name="Lindquist E.A."/>
            <person name="Lipzen A."/>
            <person name="Lundell T."/>
            <person name="Morin E."/>
            <person name="Murat C."/>
            <person name="Sun H."/>
            <person name="Tunlid A."/>
            <person name="Henrissat B."/>
            <person name="Grigoriev I.V."/>
            <person name="Hibbett D.S."/>
            <person name="Martin F."/>
            <person name="Nordberg H.P."/>
            <person name="Cantor M.N."/>
            <person name="Hua S.X."/>
        </authorList>
    </citation>
    <scope>NUCLEOTIDE SEQUENCE [LARGE SCALE GENOMIC DNA]</scope>
    <source>
        <strain evidence="2 3">Zn</strain>
    </source>
</reference>
<protein>
    <recommendedName>
        <fullName evidence="1">DUF7580 domain-containing protein</fullName>
    </recommendedName>
</protein>
<organism evidence="2 3">
    <name type="scientific">Oidiodendron maius (strain Zn)</name>
    <dbReference type="NCBI Taxonomy" id="913774"/>
    <lineage>
        <taxon>Eukaryota</taxon>
        <taxon>Fungi</taxon>
        <taxon>Dikarya</taxon>
        <taxon>Ascomycota</taxon>
        <taxon>Pezizomycotina</taxon>
        <taxon>Leotiomycetes</taxon>
        <taxon>Leotiomycetes incertae sedis</taxon>
        <taxon>Myxotrichaceae</taxon>
        <taxon>Oidiodendron</taxon>
    </lineage>
</organism>
<dbReference type="Pfam" id="PF24476">
    <property type="entry name" value="DUF7580"/>
    <property type="match status" value="1"/>
</dbReference>
<dbReference type="AlphaFoldDB" id="A0A0C3D2C9"/>
<dbReference type="HOGENOM" id="CLU_026305_3_1_1"/>
<dbReference type="PANTHER" id="PTHR35186:SF4">
    <property type="entry name" value="PRION-INHIBITION AND PROPAGATION HELO DOMAIN-CONTAINING PROTEIN"/>
    <property type="match status" value="1"/>
</dbReference>
<evidence type="ECO:0000313" key="3">
    <source>
        <dbReference type="Proteomes" id="UP000054321"/>
    </source>
</evidence>
<gene>
    <name evidence="2" type="ORF">OIDMADRAFT_59144</name>
</gene>